<evidence type="ECO:0000313" key="4">
    <source>
        <dbReference type="Proteomes" id="UP001279642"/>
    </source>
</evidence>
<gene>
    <name evidence="3" type="ORF">SMD27_14560</name>
</gene>
<dbReference type="EMBL" id="JAXCLW010000003">
    <property type="protein sequence ID" value="MDY0884070.1"/>
    <property type="molecule type" value="Genomic_DNA"/>
</dbReference>
<feature type="domain" description="ATP-grasp" evidence="2">
    <location>
        <begin position="105"/>
        <end position="294"/>
    </location>
</feature>
<comment type="caution">
    <text evidence="3">The sequence shown here is derived from an EMBL/GenBank/DDBJ whole genome shotgun (WGS) entry which is preliminary data.</text>
</comment>
<sequence length="324" mass="36410">MTKILVTGVGAIIGYGILRSLRKARPNSHLVGIDIYDDAVGQAWCDQFIQAVPTASSDYVNWLVDLAWQTKIDLIMPGIEQDVHRLSDARDYLNSQKVQVCLNDANLIDLTRDKWSTFEALRDIDEACRIPSLASGGFDELVENLGFPFILKPRRSYASKGLLQIADREIFERHAHKLGTELIAQPIVGSDDEEYTAAVFGDGTGRACASITLQRRLAADGSTNKAWVRDLPDLNNVIDRLMAYFKPIGPTNLQFRRTVDGWKLLEINPRISSATSIRCAFGFNESLMSVEYFLEGKIPTQPLVRPGYAVRYIEDIVFYDRDNF</sequence>
<dbReference type="InterPro" id="IPR005479">
    <property type="entry name" value="CPAse_ATP-bd"/>
</dbReference>
<dbReference type="NCBIfam" id="NF009402">
    <property type="entry name" value="PRK12767.1-1"/>
    <property type="match status" value="1"/>
</dbReference>
<keyword evidence="1" id="KW-0067">ATP-binding</keyword>
<dbReference type="Pfam" id="PF15632">
    <property type="entry name" value="ATPgrasp_Ter"/>
    <property type="match status" value="1"/>
</dbReference>
<dbReference type="InterPro" id="IPR011761">
    <property type="entry name" value="ATP-grasp"/>
</dbReference>
<dbReference type="PROSITE" id="PS00867">
    <property type="entry name" value="CPSASE_2"/>
    <property type="match status" value="1"/>
</dbReference>
<evidence type="ECO:0000313" key="3">
    <source>
        <dbReference type="EMBL" id="MDY0884070.1"/>
    </source>
</evidence>
<dbReference type="Proteomes" id="UP001279642">
    <property type="component" value="Unassembled WGS sequence"/>
</dbReference>
<protein>
    <submittedName>
        <fullName evidence="3">ATP-grasp domain-containing protein</fullName>
    </submittedName>
</protein>
<reference evidence="3 4" key="1">
    <citation type="journal article" date="2016" name="Antonie Van Leeuwenhoek">
        <title>Dongia soli sp. nov., isolated from soil from Dokdo, Korea.</title>
        <authorList>
            <person name="Kim D.U."/>
            <person name="Lee H."/>
            <person name="Kim H."/>
            <person name="Kim S.G."/>
            <person name="Ka J.O."/>
        </authorList>
    </citation>
    <scope>NUCLEOTIDE SEQUENCE [LARGE SCALE GENOMIC DNA]</scope>
    <source>
        <strain evidence="3 4">D78</strain>
    </source>
</reference>
<keyword evidence="4" id="KW-1185">Reference proteome</keyword>
<dbReference type="Gene3D" id="3.40.50.20">
    <property type="match status" value="1"/>
</dbReference>
<accession>A0ABU5EDE1</accession>
<keyword evidence="1" id="KW-0547">Nucleotide-binding</keyword>
<organism evidence="3 4">
    <name type="scientific">Dongia soli</name>
    <dbReference type="NCBI Taxonomy" id="600628"/>
    <lineage>
        <taxon>Bacteria</taxon>
        <taxon>Pseudomonadati</taxon>
        <taxon>Pseudomonadota</taxon>
        <taxon>Alphaproteobacteria</taxon>
        <taxon>Rhodospirillales</taxon>
        <taxon>Dongiaceae</taxon>
        <taxon>Dongia</taxon>
    </lineage>
</organism>
<evidence type="ECO:0000259" key="2">
    <source>
        <dbReference type="PROSITE" id="PS50975"/>
    </source>
</evidence>
<dbReference type="Gene3D" id="3.30.470.20">
    <property type="entry name" value="ATP-grasp fold, B domain"/>
    <property type="match status" value="1"/>
</dbReference>
<dbReference type="PROSITE" id="PS50975">
    <property type="entry name" value="ATP_GRASP"/>
    <property type="match status" value="1"/>
</dbReference>
<proteinExistence type="predicted"/>
<evidence type="ECO:0000256" key="1">
    <source>
        <dbReference type="PROSITE-ProRule" id="PRU00409"/>
    </source>
</evidence>
<dbReference type="RefSeq" id="WP_320509127.1">
    <property type="nucleotide sequence ID" value="NZ_JAXCLW010000003.1"/>
</dbReference>
<name>A0ABU5EDE1_9PROT</name>
<dbReference type="SUPFAM" id="SSF56059">
    <property type="entry name" value="Glutathione synthetase ATP-binding domain-like"/>
    <property type="match status" value="1"/>
</dbReference>